<feature type="repeat" description="ANK" evidence="3">
    <location>
        <begin position="78"/>
        <end position="110"/>
    </location>
</feature>
<dbReference type="PRINTS" id="PR01415">
    <property type="entry name" value="ANKYRIN"/>
</dbReference>
<dbReference type="Gene3D" id="1.25.40.20">
    <property type="entry name" value="Ankyrin repeat-containing domain"/>
    <property type="match status" value="1"/>
</dbReference>
<dbReference type="KEGG" id="dpp:DICPUDRAFT_91602"/>
<evidence type="ECO:0000256" key="1">
    <source>
        <dbReference type="ARBA" id="ARBA00022737"/>
    </source>
</evidence>
<dbReference type="SUPFAM" id="SSF48403">
    <property type="entry name" value="Ankyrin repeat"/>
    <property type="match status" value="1"/>
</dbReference>
<dbReference type="PANTHER" id="PTHR24124:SF14">
    <property type="entry name" value="CHROMOSOME UNDETERMINED SCAFFOLD_25, WHOLE GENOME SHOTGUN SEQUENCE"/>
    <property type="match status" value="1"/>
</dbReference>
<dbReference type="Pfam" id="PF12796">
    <property type="entry name" value="Ank_2"/>
    <property type="match status" value="1"/>
</dbReference>
<gene>
    <name evidence="5" type="ORF">DICPUDRAFT_91602</name>
</gene>
<dbReference type="PANTHER" id="PTHR24124">
    <property type="entry name" value="ANKYRIN REPEAT FAMILY A"/>
    <property type="match status" value="1"/>
</dbReference>
<dbReference type="Proteomes" id="UP000001064">
    <property type="component" value="Unassembled WGS sequence"/>
</dbReference>
<dbReference type="eggNOG" id="KOG0504">
    <property type="taxonomic scope" value="Eukaryota"/>
</dbReference>
<feature type="repeat" description="ANK" evidence="3">
    <location>
        <begin position="45"/>
        <end position="77"/>
    </location>
</feature>
<dbReference type="GeneID" id="10499551"/>
<dbReference type="EMBL" id="GL870996">
    <property type="protein sequence ID" value="EGC37581.1"/>
    <property type="molecule type" value="Genomic_DNA"/>
</dbReference>
<accession>F0ZEQ9</accession>
<dbReference type="VEuPathDB" id="AmoebaDB:DICPUDRAFT_91602"/>
<dbReference type="OMA" id="DINHTDD"/>
<evidence type="ECO:0000256" key="4">
    <source>
        <dbReference type="SAM" id="MobiDB-lite"/>
    </source>
</evidence>
<dbReference type="InterPro" id="IPR036770">
    <property type="entry name" value="Ankyrin_rpt-contain_sf"/>
</dbReference>
<evidence type="ECO:0000256" key="3">
    <source>
        <dbReference type="PROSITE-ProRule" id="PRU00023"/>
    </source>
</evidence>
<dbReference type="OrthoDB" id="15385at2759"/>
<dbReference type="RefSeq" id="XP_003285907.1">
    <property type="nucleotide sequence ID" value="XM_003285859.1"/>
</dbReference>
<organism evidence="5 6">
    <name type="scientific">Dictyostelium purpureum</name>
    <name type="common">Slime mold</name>
    <dbReference type="NCBI Taxonomy" id="5786"/>
    <lineage>
        <taxon>Eukaryota</taxon>
        <taxon>Amoebozoa</taxon>
        <taxon>Evosea</taxon>
        <taxon>Eumycetozoa</taxon>
        <taxon>Dictyostelia</taxon>
        <taxon>Dictyosteliales</taxon>
        <taxon>Dictyosteliaceae</taxon>
        <taxon>Dictyostelium</taxon>
    </lineage>
</organism>
<name>F0ZEQ9_DICPU</name>
<feature type="compositionally biased region" description="Acidic residues" evidence="4">
    <location>
        <begin position="142"/>
        <end position="153"/>
    </location>
</feature>
<dbReference type="AlphaFoldDB" id="F0ZEQ9"/>
<keyword evidence="1" id="KW-0677">Repeat</keyword>
<keyword evidence="6" id="KW-1185">Reference proteome</keyword>
<evidence type="ECO:0000313" key="6">
    <source>
        <dbReference type="Proteomes" id="UP000001064"/>
    </source>
</evidence>
<reference evidence="6" key="1">
    <citation type="journal article" date="2011" name="Genome Biol.">
        <title>Comparative genomics of the social amoebae Dictyostelium discoideum and Dictyostelium purpureum.</title>
        <authorList>
            <consortium name="US DOE Joint Genome Institute (JGI-PGF)"/>
            <person name="Sucgang R."/>
            <person name="Kuo A."/>
            <person name="Tian X."/>
            <person name="Salerno W."/>
            <person name="Parikh A."/>
            <person name="Feasley C.L."/>
            <person name="Dalin E."/>
            <person name="Tu H."/>
            <person name="Huang E."/>
            <person name="Barry K."/>
            <person name="Lindquist E."/>
            <person name="Shapiro H."/>
            <person name="Bruce D."/>
            <person name="Schmutz J."/>
            <person name="Salamov A."/>
            <person name="Fey P."/>
            <person name="Gaudet P."/>
            <person name="Anjard C."/>
            <person name="Babu M.M."/>
            <person name="Basu S."/>
            <person name="Bushmanova Y."/>
            <person name="van der Wel H."/>
            <person name="Katoh-Kurasawa M."/>
            <person name="Dinh C."/>
            <person name="Coutinho P.M."/>
            <person name="Saito T."/>
            <person name="Elias M."/>
            <person name="Schaap P."/>
            <person name="Kay R.R."/>
            <person name="Henrissat B."/>
            <person name="Eichinger L."/>
            <person name="Rivero F."/>
            <person name="Putnam N.H."/>
            <person name="West C.M."/>
            <person name="Loomis W.F."/>
            <person name="Chisholm R.L."/>
            <person name="Shaulsky G."/>
            <person name="Strassmann J.E."/>
            <person name="Queller D.C."/>
            <person name="Kuspa A."/>
            <person name="Grigoriev I.V."/>
        </authorList>
    </citation>
    <scope>NUCLEOTIDE SEQUENCE [LARGE SCALE GENOMIC DNA]</scope>
    <source>
        <strain evidence="6">QSDP1</strain>
    </source>
</reference>
<dbReference type="PROSITE" id="PS50088">
    <property type="entry name" value="ANK_REPEAT"/>
    <property type="match status" value="2"/>
</dbReference>
<proteinExistence type="predicted"/>
<evidence type="ECO:0000256" key="2">
    <source>
        <dbReference type="ARBA" id="ARBA00023043"/>
    </source>
</evidence>
<dbReference type="InterPro" id="IPR002110">
    <property type="entry name" value="Ankyrin_rpt"/>
</dbReference>
<feature type="compositionally biased region" description="Basic and acidic residues" evidence="4">
    <location>
        <begin position="154"/>
        <end position="168"/>
    </location>
</feature>
<dbReference type="SMART" id="SM00248">
    <property type="entry name" value="ANK"/>
    <property type="match status" value="3"/>
</dbReference>
<protein>
    <submittedName>
        <fullName evidence="5">Uncharacterized protein</fullName>
    </submittedName>
</protein>
<dbReference type="STRING" id="5786.F0ZEQ9"/>
<keyword evidence="2 3" id="KW-0040">ANK repeat</keyword>
<dbReference type="FunCoup" id="F0ZEQ9">
    <property type="interactions" value="743"/>
</dbReference>
<feature type="region of interest" description="Disordered" evidence="4">
    <location>
        <begin position="139"/>
        <end position="177"/>
    </location>
</feature>
<sequence length="177" mass="20014">MSEEDYFEDEVLFTAAKKNYESMFEEFYEERKKRNLFDANILDAQGNTPLHYSATFGHVEISNRLLDLGANPNIQNKAGETPLHKAVWYDRVPLFELLIERGANPTIANNQKQTVTHLAKSSAMKDLIKQATLAATINKEDFADDDDDDEDDAEANKPYKPSAHDHSDMVAADSDDE</sequence>
<dbReference type="InParanoid" id="F0ZEQ9"/>
<evidence type="ECO:0000313" key="5">
    <source>
        <dbReference type="EMBL" id="EGC37581.1"/>
    </source>
</evidence>
<dbReference type="PROSITE" id="PS50297">
    <property type="entry name" value="ANK_REP_REGION"/>
    <property type="match status" value="2"/>
</dbReference>